<dbReference type="Proteomes" id="UP000326757">
    <property type="component" value="Unassembled WGS sequence"/>
</dbReference>
<gene>
    <name evidence="2" type="ORF">EYC80_008542</name>
</gene>
<dbReference type="EMBL" id="VIGI01000016">
    <property type="protein sequence ID" value="KAB8290907.1"/>
    <property type="molecule type" value="Genomic_DNA"/>
</dbReference>
<proteinExistence type="predicted"/>
<evidence type="ECO:0000313" key="2">
    <source>
        <dbReference type="EMBL" id="KAB8290907.1"/>
    </source>
</evidence>
<organism evidence="2 3">
    <name type="scientific">Monilinia laxa</name>
    <name type="common">Brown rot fungus</name>
    <name type="synonym">Sclerotinia laxa</name>
    <dbReference type="NCBI Taxonomy" id="61186"/>
    <lineage>
        <taxon>Eukaryota</taxon>
        <taxon>Fungi</taxon>
        <taxon>Dikarya</taxon>
        <taxon>Ascomycota</taxon>
        <taxon>Pezizomycotina</taxon>
        <taxon>Leotiomycetes</taxon>
        <taxon>Helotiales</taxon>
        <taxon>Sclerotiniaceae</taxon>
        <taxon>Monilinia</taxon>
    </lineage>
</organism>
<accession>A0A5N6JSB6</accession>
<sequence length="183" mass="20513">MSSNTPSAPNCEGGRGNSASTNGGSQMVQDNSPNKTHEGPCLLCMRAAVQGDHLDLCNYQASIGEACSRCVERDLPCCLVPDWIKKLWDNYTLWKLSERTSTGLSMKDEEWTLTEKTGERLKHNDHHRVGHARLARSRKNRTVGFDCGVLFPYYPQIYVSHTLLSTELNTLSPDICHQYGLRL</sequence>
<dbReference type="AlphaFoldDB" id="A0A5N6JSB6"/>
<reference evidence="2 3" key="1">
    <citation type="submission" date="2019-06" db="EMBL/GenBank/DDBJ databases">
        <title>Genome Sequence of the Brown Rot Fungal Pathogen Monilinia laxa.</title>
        <authorList>
            <person name="De Miccolis Angelini R.M."/>
            <person name="Landi L."/>
            <person name="Abate D."/>
            <person name="Pollastro S."/>
            <person name="Romanazzi G."/>
            <person name="Faretra F."/>
        </authorList>
    </citation>
    <scope>NUCLEOTIDE SEQUENCE [LARGE SCALE GENOMIC DNA]</scope>
    <source>
        <strain evidence="2 3">Mlax316</strain>
    </source>
</reference>
<comment type="caution">
    <text evidence="2">The sequence shown here is derived from an EMBL/GenBank/DDBJ whole genome shotgun (WGS) entry which is preliminary data.</text>
</comment>
<feature type="region of interest" description="Disordered" evidence="1">
    <location>
        <begin position="1"/>
        <end position="34"/>
    </location>
</feature>
<keyword evidence="3" id="KW-1185">Reference proteome</keyword>
<feature type="compositionally biased region" description="Polar residues" evidence="1">
    <location>
        <begin position="17"/>
        <end position="34"/>
    </location>
</feature>
<name>A0A5N6JSB6_MONLA</name>
<protein>
    <submittedName>
        <fullName evidence="2">Uncharacterized protein</fullName>
    </submittedName>
</protein>
<evidence type="ECO:0000313" key="3">
    <source>
        <dbReference type="Proteomes" id="UP000326757"/>
    </source>
</evidence>
<evidence type="ECO:0000256" key="1">
    <source>
        <dbReference type="SAM" id="MobiDB-lite"/>
    </source>
</evidence>